<feature type="domain" description="HTH luxR-type" evidence="6">
    <location>
        <begin position="151"/>
        <end position="216"/>
    </location>
</feature>
<dbReference type="SMART" id="SM00421">
    <property type="entry name" value="HTH_LUXR"/>
    <property type="match status" value="1"/>
</dbReference>
<accession>A0A839NCU7</accession>
<keyword evidence="9" id="KW-1185">Reference proteome</keyword>
<dbReference type="SUPFAM" id="SSF46894">
    <property type="entry name" value="C-terminal effector domain of the bipartite response regulators"/>
    <property type="match status" value="1"/>
</dbReference>
<dbReference type="EMBL" id="JACHVQ010000001">
    <property type="protein sequence ID" value="MBB2892382.1"/>
    <property type="molecule type" value="Genomic_DNA"/>
</dbReference>
<keyword evidence="2" id="KW-0805">Transcription regulation</keyword>
<organism evidence="8 9">
    <name type="scientific">Flexivirga oryzae</name>
    <dbReference type="NCBI Taxonomy" id="1794944"/>
    <lineage>
        <taxon>Bacteria</taxon>
        <taxon>Bacillati</taxon>
        <taxon>Actinomycetota</taxon>
        <taxon>Actinomycetes</taxon>
        <taxon>Micrococcales</taxon>
        <taxon>Dermacoccaceae</taxon>
        <taxon>Flexivirga</taxon>
    </lineage>
</organism>
<dbReference type="RefSeq" id="WP_183320534.1">
    <property type="nucleotide sequence ID" value="NZ_JACHVQ010000001.1"/>
</dbReference>
<name>A0A839NCU7_9MICO</name>
<feature type="domain" description="Response regulatory" evidence="7">
    <location>
        <begin position="6"/>
        <end position="127"/>
    </location>
</feature>
<dbReference type="Pfam" id="PF00072">
    <property type="entry name" value="Response_reg"/>
    <property type="match status" value="1"/>
</dbReference>
<dbReference type="PANTHER" id="PTHR43214:SF24">
    <property type="entry name" value="TRANSCRIPTIONAL REGULATORY PROTEIN NARL-RELATED"/>
    <property type="match status" value="1"/>
</dbReference>
<evidence type="ECO:0000313" key="8">
    <source>
        <dbReference type="EMBL" id="MBB2892382.1"/>
    </source>
</evidence>
<dbReference type="PRINTS" id="PR00038">
    <property type="entry name" value="HTHLUXR"/>
</dbReference>
<dbReference type="InterPro" id="IPR011006">
    <property type="entry name" value="CheY-like_superfamily"/>
</dbReference>
<proteinExistence type="predicted"/>
<gene>
    <name evidence="8" type="ORF">FHU39_002366</name>
</gene>
<evidence type="ECO:0000256" key="3">
    <source>
        <dbReference type="ARBA" id="ARBA00023125"/>
    </source>
</evidence>
<protein>
    <submittedName>
        <fullName evidence="8">DNA-binding NarL/FixJ family response regulator</fullName>
    </submittedName>
</protein>
<dbReference type="InterPro" id="IPR016032">
    <property type="entry name" value="Sig_transdc_resp-reg_C-effctor"/>
</dbReference>
<reference evidence="8 9" key="1">
    <citation type="submission" date="2020-08" db="EMBL/GenBank/DDBJ databases">
        <title>Sequencing the genomes of 1000 actinobacteria strains.</title>
        <authorList>
            <person name="Klenk H.-P."/>
        </authorList>
    </citation>
    <scope>NUCLEOTIDE SEQUENCE [LARGE SCALE GENOMIC DNA]</scope>
    <source>
        <strain evidence="8 9">DSM 105369</strain>
    </source>
</reference>
<evidence type="ECO:0000259" key="7">
    <source>
        <dbReference type="PROSITE" id="PS50110"/>
    </source>
</evidence>
<dbReference type="InterPro" id="IPR039420">
    <property type="entry name" value="WalR-like"/>
</dbReference>
<dbReference type="PANTHER" id="PTHR43214">
    <property type="entry name" value="TWO-COMPONENT RESPONSE REGULATOR"/>
    <property type="match status" value="1"/>
</dbReference>
<dbReference type="InterPro" id="IPR001789">
    <property type="entry name" value="Sig_transdc_resp-reg_receiver"/>
</dbReference>
<dbReference type="GO" id="GO:0006355">
    <property type="term" value="P:regulation of DNA-templated transcription"/>
    <property type="evidence" value="ECO:0007669"/>
    <property type="project" value="InterPro"/>
</dbReference>
<dbReference type="InterPro" id="IPR000792">
    <property type="entry name" value="Tscrpt_reg_LuxR_C"/>
</dbReference>
<dbReference type="Gene3D" id="3.40.50.2300">
    <property type="match status" value="1"/>
</dbReference>
<evidence type="ECO:0000256" key="2">
    <source>
        <dbReference type="ARBA" id="ARBA00023015"/>
    </source>
</evidence>
<feature type="modified residue" description="4-aspartylphosphate" evidence="5">
    <location>
        <position position="57"/>
    </location>
</feature>
<keyword evidence="1 5" id="KW-0597">Phosphoprotein</keyword>
<dbReference type="GO" id="GO:0003677">
    <property type="term" value="F:DNA binding"/>
    <property type="evidence" value="ECO:0007669"/>
    <property type="project" value="UniProtKB-KW"/>
</dbReference>
<dbReference type="Pfam" id="PF00196">
    <property type="entry name" value="GerE"/>
    <property type="match status" value="1"/>
</dbReference>
<comment type="caution">
    <text evidence="8">The sequence shown here is derived from an EMBL/GenBank/DDBJ whole genome shotgun (WGS) entry which is preliminary data.</text>
</comment>
<evidence type="ECO:0000259" key="6">
    <source>
        <dbReference type="PROSITE" id="PS50043"/>
    </source>
</evidence>
<sequence>MPEPLRVVVAEDNYLVREGVRRLLEESGEVTVVATVGDKLQLLDAARTLRPDVVVSDIRMPPDHGMEGVDAAHDIRRQDPRTGVVILSQHADEAYAFALFEYGTAGLAYLLKDRVGELDELIGAVRAVAAGGSVVDPLVVESMVASRVRRSRSPLRLLTARETDVLRLMAQGRTNRGIASDLCLSESAVEKHVSAILTKLDLSREASTDRRVNAVLTYLREHADLRPPTELP</sequence>
<keyword evidence="4" id="KW-0804">Transcription</keyword>
<dbReference type="PROSITE" id="PS50110">
    <property type="entry name" value="RESPONSE_REGULATORY"/>
    <property type="match status" value="1"/>
</dbReference>
<dbReference type="PROSITE" id="PS50043">
    <property type="entry name" value="HTH_LUXR_2"/>
    <property type="match status" value="1"/>
</dbReference>
<dbReference type="InterPro" id="IPR058245">
    <property type="entry name" value="NreC/VraR/RcsB-like_REC"/>
</dbReference>
<dbReference type="AlphaFoldDB" id="A0A839NCU7"/>
<evidence type="ECO:0000256" key="4">
    <source>
        <dbReference type="ARBA" id="ARBA00023163"/>
    </source>
</evidence>
<evidence type="ECO:0000256" key="1">
    <source>
        <dbReference type="ARBA" id="ARBA00022553"/>
    </source>
</evidence>
<dbReference type="GO" id="GO:0000160">
    <property type="term" value="P:phosphorelay signal transduction system"/>
    <property type="evidence" value="ECO:0007669"/>
    <property type="project" value="InterPro"/>
</dbReference>
<dbReference type="SMART" id="SM00448">
    <property type="entry name" value="REC"/>
    <property type="match status" value="1"/>
</dbReference>
<dbReference type="SUPFAM" id="SSF52172">
    <property type="entry name" value="CheY-like"/>
    <property type="match status" value="1"/>
</dbReference>
<keyword evidence="3 8" id="KW-0238">DNA-binding</keyword>
<evidence type="ECO:0000313" key="9">
    <source>
        <dbReference type="Proteomes" id="UP000559182"/>
    </source>
</evidence>
<evidence type="ECO:0000256" key="5">
    <source>
        <dbReference type="PROSITE-ProRule" id="PRU00169"/>
    </source>
</evidence>
<dbReference type="Proteomes" id="UP000559182">
    <property type="component" value="Unassembled WGS sequence"/>
</dbReference>
<dbReference type="CDD" id="cd17535">
    <property type="entry name" value="REC_NarL-like"/>
    <property type="match status" value="1"/>
</dbReference>
<dbReference type="CDD" id="cd06170">
    <property type="entry name" value="LuxR_C_like"/>
    <property type="match status" value="1"/>
</dbReference>